<accession>A0A8S1M4Y9</accession>
<evidence type="ECO:0000313" key="7">
    <source>
        <dbReference type="Proteomes" id="UP000688137"/>
    </source>
</evidence>
<organism evidence="6 7">
    <name type="scientific">Paramecium primaurelia</name>
    <dbReference type="NCBI Taxonomy" id="5886"/>
    <lineage>
        <taxon>Eukaryota</taxon>
        <taxon>Sar</taxon>
        <taxon>Alveolata</taxon>
        <taxon>Ciliophora</taxon>
        <taxon>Intramacronucleata</taxon>
        <taxon>Oligohymenophorea</taxon>
        <taxon>Peniculida</taxon>
        <taxon>Parameciidae</taxon>
        <taxon>Paramecium</taxon>
    </lineage>
</organism>
<protein>
    <submittedName>
        <fullName evidence="6">Uncharacterized protein</fullName>
    </submittedName>
</protein>
<feature type="transmembrane region" description="Helical" evidence="4">
    <location>
        <begin position="1084"/>
        <end position="1106"/>
    </location>
</feature>
<keyword evidence="4" id="KW-1133">Transmembrane helix</keyword>
<dbReference type="PANTHER" id="PTHR39767">
    <property type="entry name" value="CALCIUM/CALMODULIN-BINDING MEMBRANE PROTEIN PCM4-RELATED"/>
    <property type="match status" value="1"/>
</dbReference>
<reference evidence="6" key="1">
    <citation type="submission" date="2021-01" db="EMBL/GenBank/DDBJ databases">
        <authorList>
            <consortium name="Genoscope - CEA"/>
            <person name="William W."/>
        </authorList>
    </citation>
    <scope>NUCLEOTIDE SEQUENCE</scope>
</reference>
<dbReference type="Proteomes" id="UP000688137">
    <property type="component" value="Unassembled WGS sequence"/>
</dbReference>
<comment type="caution">
    <text evidence="6">The sequence shown here is derived from an EMBL/GenBank/DDBJ whole genome shotgun (WGS) entry which is preliminary data.</text>
</comment>
<feature type="signal peptide" evidence="5">
    <location>
        <begin position="1"/>
        <end position="17"/>
    </location>
</feature>
<evidence type="ECO:0000256" key="2">
    <source>
        <dbReference type="ARBA" id="ARBA00022737"/>
    </source>
</evidence>
<evidence type="ECO:0000256" key="4">
    <source>
        <dbReference type="SAM" id="Phobius"/>
    </source>
</evidence>
<dbReference type="InterPro" id="IPR011936">
    <property type="entry name" value="Myxo_disulph_rpt"/>
</dbReference>
<keyword evidence="7" id="KW-1185">Reference proteome</keyword>
<feature type="transmembrane region" description="Helical" evidence="4">
    <location>
        <begin position="1255"/>
        <end position="1276"/>
    </location>
</feature>
<dbReference type="Pfam" id="PF13948">
    <property type="entry name" value="DUF4215"/>
    <property type="match status" value="4"/>
</dbReference>
<feature type="transmembrane region" description="Helical" evidence="4">
    <location>
        <begin position="996"/>
        <end position="1019"/>
    </location>
</feature>
<feature type="transmembrane region" description="Helical" evidence="4">
    <location>
        <begin position="1201"/>
        <end position="1219"/>
    </location>
</feature>
<sequence length="1374" mass="160738">MFIQFLLFQFLRIIVEAYYLQHFVTPSNTDDEGWLIKNPYNGVSSRTYSCGVNTIFGGYQIFGCSTSQTSMMKYFMLPPHYKVRIDITFWKIDDWPNTQLFYIIIDQWTQSWYFTSNTGSNQCGGPGTDYGTSQYNDFPLHTLNSIIVELYSDCNNNNFWGLTNFQITLNECYQGCQFCLDSTVDCNLWKLWQSFFQLQNLDNGLEGWIRNKFPSFTYSTNDLQLNMLVLNQYNSAITYLTLPDHQSLIIQFRIEYLSVLPITVSIYINDEYKYGLISYKKYVDYRTWQLDDTKNLIKLEIYSVDGKVGIRELSIILRGPINLISCIDDNLVPFDGCFAKQKSCLEGCVFCVKGECLMCDTRWEYNSVHQICVPLCGDKYITANEECDDGNDLPFDGCHQCQFSCPLNCQNCIFGQCQVCNSGYFYSNRICNQIYENLLIQHITQVEYNYLVQTDIAQCGDGKVQQDEECDDGNNLPHDGCYNCYFQCILNCLQCSFGACQQCNPGYELINRKCLEIQKQFRYINCDKQDSILSEYFIQELNLFTYFDTSDTYFNDICNLERSRIKLNNQIFEFRCPLFCERCEYGQCKKCLINHFLLKNQCISKITKGVLVFEDGIHTTRLEIGCYKCNDSCQIQCLQCLNSQCLYCIDGWSLMNGICLQICGDNQIAIWSYEQCDTNLNDCLNCKFLCPENCQYCKNPQTCLICDQPYIEINYQCQLTCRYGCKKCINGICYDNCPNGEMNIDGICYSICGDGIKQQKEQCDDGNKIQFDGCFNCEFSCPQYCENCFEGICIECQQYFKLINNACYDDCGSGIKSYDEQCDDGNLVDVDGCTSNCKIEVNYKCQDKANSYSDCQYSQSPQMLIKFLNQTYNKYYLEIVFSQAIQFRNNYVLESLFNFSIDEALYEDYQIKLESNYEPVINQLLNFSFQIQIELLISTNSSLVQFNVVIMNEVYNSNEMELLNPSEKILLKTYSQMSQQDIEKTKQLTQYQEAMIIAQGIGSVIVLISGNFEIFVEILDNLQYQSYLKYINIIYPENLYLFFESTNLISIIPILDYLQINGFYQRFLYLEFIESYAKLKFYNLNAHLITNLQFFFIQIISTFIFVKTIQTISKISFKLIYKIQTQHFLIFKLRSLKSKFLIKILYWIYNFFHYILTFLYEFNQNGAKDLLLANSWDLLFKTFLCLTSSSKQDIISRMQNIFSYLTLSALGTFIISSLKHFFSKKDHKLNYRYRAIYLFKQFLFCYFLICFQNHQLIQILMLGTTNIIYLIALIFVEFNLKKLDKIQIIIMEISIITFTSSSIFYLKDYNFLISEQKKTLLGFAQIYLLISGLLGIFIKQVIMIYQKIKIRCFKKKKRNKISKLVTHLIFEVVS</sequence>
<dbReference type="PANTHER" id="PTHR39767:SF2">
    <property type="entry name" value="CHROMOSOME UNDETERMINED SCAFFOLD_1, WHOLE GENOME SHOTGUN SEQUENCE"/>
    <property type="match status" value="1"/>
</dbReference>
<feature type="transmembrane region" description="Helical" evidence="4">
    <location>
        <begin position="1039"/>
        <end position="1064"/>
    </location>
</feature>
<feature type="transmembrane region" description="Helical" evidence="4">
    <location>
        <begin position="1231"/>
        <end position="1249"/>
    </location>
</feature>
<keyword evidence="3" id="KW-1015">Disulfide bond</keyword>
<dbReference type="OMA" id="FYIIIDQ"/>
<evidence type="ECO:0000256" key="5">
    <source>
        <dbReference type="SAM" id="SignalP"/>
    </source>
</evidence>
<feature type="transmembrane region" description="Helical" evidence="4">
    <location>
        <begin position="1288"/>
        <end position="1306"/>
    </location>
</feature>
<evidence type="ECO:0000256" key="1">
    <source>
        <dbReference type="ARBA" id="ARBA00022729"/>
    </source>
</evidence>
<feature type="transmembrane region" description="Helical" evidence="4">
    <location>
        <begin position="1140"/>
        <end position="1160"/>
    </location>
</feature>
<keyword evidence="4" id="KW-0472">Membrane</keyword>
<dbReference type="NCBIfam" id="TIGR02232">
    <property type="entry name" value="myxo_disulf_rpt"/>
    <property type="match status" value="4"/>
</dbReference>
<keyword evidence="2" id="KW-0677">Repeat</keyword>
<gene>
    <name evidence="6" type="ORF">PPRIM_AZ9-3.1.T0480010</name>
</gene>
<dbReference type="EMBL" id="CAJJDM010000048">
    <property type="protein sequence ID" value="CAD8071706.1"/>
    <property type="molecule type" value="Genomic_DNA"/>
</dbReference>
<feature type="chain" id="PRO_5035867279" evidence="5">
    <location>
        <begin position="18"/>
        <end position="1374"/>
    </location>
</feature>
<keyword evidence="4" id="KW-0812">Transmembrane</keyword>
<evidence type="ECO:0000256" key="3">
    <source>
        <dbReference type="ARBA" id="ARBA00023157"/>
    </source>
</evidence>
<keyword evidence="1 5" id="KW-0732">Signal</keyword>
<proteinExistence type="predicted"/>
<evidence type="ECO:0000313" key="6">
    <source>
        <dbReference type="EMBL" id="CAD8071706.1"/>
    </source>
</evidence>
<name>A0A8S1M4Y9_PARPR</name>
<feature type="transmembrane region" description="Helical" evidence="4">
    <location>
        <begin position="1326"/>
        <end position="1348"/>
    </location>
</feature>